<reference evidence="2 3" key="1">
    <citation type="submission" date="2018-06" db="EMBL/GenBank/DDBJ databases">
        <title>Genomic Encyclopedia of Type Strains, Phase IV (KMG-IV): sequencing the most valuable type-strain genomes for metagenomic binning, comparative biology and taxonomic classification.</title>
        <authorList>
            <person name="Goeker M."/>
        </authorList>
    </citation>
    <scope>NUCLEOTIDE SEQUENCE [LARGE SCALE GENOMIC DNA]</scope>
    <source>
        <strain evidence="2 3">DSM 44599</strain>
    </source>
</reference>
<dbReference type="RefSeq" id="WP_067504281.1">
    <property type="nucleotide sequence ID" value="NZ_QNRE01000001.1"/>
</dbReference>
<evidence type="ECO:0000313" key="2">
    <source>
        <dbReference type="EMBL" id="RBO96381.1"/>
    </source>
</evidence>
<keyword evidence="1" id="KW-1133">Transmembrane helix</keyword>
<keyword evidence="1" id="KW-0812">Transmembrane</keyword>
<dbReference type="Gene3D" id="1.25.40.10">
    <property type="entry name" value="Tetratricopeptide repeat domain"/>
    <property type="match status" value="1"/>
</dbReference>
<keyword evidence="1" id="KW-0472">Membrane</keyword>
<name>A0A366E1Z0_9NOCA</name>
<feature type="transmembrane region" description="Helical" evidence="1">
    <location>
        <begin position="252"/>
        <end position="270"/>
    </location>
</feature>
<dbReference type="InterPro" id="IPR019734">
    <property type="entry name" value="TPR_rpt"/>
</dbReference>
<keyword evidence="3" id="KW-1185">Reference proteome</keyword>
<accession>A0A366E1Z0</accession>
<evidence type="ECO:0000313" key="3">
    <source>
        <dbReference type="Proteomes" id="UP000252586"/>
    </source>
</evidence>
<gene>
    <name evidence="2" type="ORF">DFR74_101396</name>
</gene>
<feature type="transmembrane region" description="Helical" evidence="1">
    <location>
        <begin position="228"/>
        <end position="246"/>
    </location>
</feature>
<dbReference type="SUPFAM" id="SSF48452">
    <property type="entry name" value="TPR-like"/>
    <property type="match status" value="1"/>
</dbReference>
<dbReference type="EMBL" id="QNRE01000001">
    <property type="protein sequence ID" value="RBO96381.1"/>
    <property type="molecule type" value="Genomic_DNA"/>
</dbReference>
<organism evidence="2 3">
    <name type="scientific">Nocardia puris</name>
    <dbReference type="NCBI Taxonomy" id="208602"/>
    <lineage>
        <taxon>Bacteria</taxon>
        <taxon>Bacillati</taxon>
        <taxon>Actinomycetota</taxon>
        <taxon>Actinomycetes</taxon>
        <taxon>Mycobacteriales</taxon>
        <taxon>Nocardiaceae</taxon>
        <taxon>Nocardia</taxon>
    </lineage>
</organism>
<comment type="caution">
    <text evidence="2">The sequence shown here is derived from an EMBL/GenBank/DDBJ whole genome shotgun (WGS) entry which is preliminary data.</text>
</comment>
<dbReference type="Pfam" id="PF13432">
    <property type="entry name" value="TPR_16"/>
    <property type="match status" value="1"/>
</dbReference>
<sequence>MDHKPLPDDTQRDWTSIAHEYLDSGDGFQAHMAASEATHRHPGDAEAWHIRAQASLELDNGSDALFEITEALRLNADDPRFHGVLGDVHCGARDWVRAREAYERARALDPGNPLYAIGVANTYVDKDVELAIPLYENAVRDYPDVAYFKEGLAAALADSITDQWSEFADGSRSITNEAQLAFSRETLARISTLDLRGEELAEVREHVGEIQRLVDRAAQVKWYGSDHVVAYLAATGVSVLTFLIALGSGNGGLALVALVAVAAIVTGYVIRHRMPDWKWTQRTVSQSVRRTGRQVSRG</sequence>
<evidence type="ECO:0000256" key="1">
    <source>
        <dbReference type="SAM" id="Phobius"/>
    </source>
</evidence>
<protein>
    <submittedName>
        <fullName evidence="2">Tetratricopeptide repeat protein</fullName>
    </submittedName>
</protein>
<dbReference type="OrthoDB" id="4570223at2"/>
<dbReference type="STRING" id="1210090.GCA_001613185_01111"/>
<dbReference type="AlphaFoldDB" id="A0A366E1Z0"/>
<dbReference type="SMART" id="SM00028">
    <property type="entry name" value="TPR"/>
    <property type="match status" value="2"/>
</dbReference>
<dbReference type="InterPro" id="IPR011990">
    <property type="entry name" value="TPR-like_helical_dom_sf"/>
</dbReference>
<dbReference type="Proteomes" id="UP000252586">
    <property type="component" value="Unassembled WGS sequence"/>
</dbReference>
<proteinExistence type="predicted"/>